<evidence type="ECO:0000313" key="2">
    <source>
        <dbReference type="Proteomes" id="UP000463857"/>
    </source>
</evidence>
<keyword evidence="2" id="KW-1185">Reference proteome</keyword>
<proteinExistence type="predicted"/>
<dbReference type="EMBL" id="CP047156">
    <property type="protein sequence ID" value="QHB99237.1"/>
    <property type="molecule type" value="Genomic_DNA"/>
</dbReference>
<dbReference type="RefSeq" id="WP_159542518.1">
    <property type="nucleotide sequence ID" value="NZ_CP047156.1"/>
</dbReference>
<dbReference type="InParanoid" id="A0A7L4YJI8"/>
<dbReference type="AlphaFoldDB" id="A0A7L4YJI8"/>
<evidence type="ECO:0000313" key="1">
    <source>
        <dbReference type="EMBL" id="QHB99237.1"/>
    </source>
</evidence>
<accession>A0A7L4YJI8</accession>
<sequence length="131" mass="14384">MPRRERSDLLREAKENLIADGLLGGSTPGAIPDLIERSWRRSLAQGVAPHRLGDRDIAVVNTESLLYRGALPVMQQLANDLADMEVAALISDARGRIIYRTVQSAAQRARLDSFGASPGFDFSERPWAPTD</sequence>
<dbReference type="InterPro" id="IPR029016">
    <property type="entry name" value="GAF-like_dom_sf"/>
</dbReference>
<dbReference type="KEGG" id="eke:EK0264_02320"/>
<protein>
    <submittedName>
        <fullName evidence="1">Uncharacterized protein</fullName>
    </submittedName>
</protein>
<dbReference type="Gene3D" id="3.30.450.40">
    <property type="match status" value="1"/>
</dbReference>
<gene>
    <name evidence="1" type="ORF">EK0264_02320</name>
</gene>
<organism evidence="1 2">
    <name type="scientific">Epidermidibacterium keratini</name>
    <dbReference type="NCBI Taxonomy" id="1891644"/>
    <lineage>
        <taxon>Bacteria</taxon>
        <taxon>Bacillati</taxon>
        <taxon>Actinomycetota</taxon>
        <taxon>Actinomycetes</taxon>
        <taxon>Sporichthyales</taxon>
        <taxon>Sporichthyaceae</taxon>
        <taxon>Epidermidibacterium</taxon>
    </lineage>
</organism>
<name>A0A7L4YJI8_9ACTN</name>
<reference evidence="1 2" key="1">
    <citation type="journal article" date="2018" name="Int. J. Syst. Evol. Microbiol.">
        <title>Epidermidibacterium keratini gen. nov., sp. nov., a member of the family Sporichthyaceae, isolated from keratin epidermis.</title>
        <authorList>
            <person name="Lee D.G."/>
            <person name="Trujillo M.E."/>
            <person name="Kang S."/>
            <person name="Nam J.J."/>
            <person name="Kim Y.J."/>
        </authorList>
    </citation>
    <scope>NUCLEOTIDE SEQUENCE [LARGE SCALE GENOMIC DNA]</scope>
    <source>
        <strain evidence="1 2">EPI-7</strain>
    </source>
</reference>
<dbReference type="Proteomes" id="UP000463857">
    <property type="component" value="Chromosome"/>
</dbReference>
<dbReference type="OrthoDB" id="5496274at2"/>